<reference evidence="1 2" key="1">
    <citation type="submission" date="2018-04" db="EMBL/GenBank/DDBJ databases">
        <title>Active sludge and wastewater microbial communities from Klosterneuburg, Austria.</title>
        <authorList>
            <person name="Wagner M."/>
        </authorList>
    </citation>
    <scope>NUCLEOTIDE SEQUENCE [LARGE SCALE GENOMIC DNA]</scope>
    <source>
        <strain evidence="1 2">Nl12</strain>
    </source>
</reference>
<name>A0A2T5IB33_9PROT</name>
<protein>
    <submittedName>
        <fullName evidence="1">Uncharacterized protein</fullName>
    </submittedName>
</protein>
<comment type="caution">
    <text evidence="1">The sequence shown here is derived from an EMBL/GenBank/DDBJ whole genome shotgun (WGS) entry which is preliminary data.</text>
</comment>
<gene>
    <name evidence="1" type="ORF">C8R21_11284</name>
</gene>
<proteinExistence type="predicted"/>
<dbReference type="Proteomes" id="UP000244152">
    <property type="component" value="Unassembled WGS sequence"/>
</dbReference>
<accession>A0A2T5IB33</accession>
<evidence type="ECO:0000313" key="2">
    <source>
        <dbReference type="Proteomes" id="UP000244152"/>
    </source>
</evidence>
<organism evidence="1 2">
    <name type="scientific">Nitrosospira multiformis</name>
    <dbReference type="NCBI Taxonomy" id="1231"/>
    <lineage>
        <taxon>Bacteria</taxon>
        <taxon>Pseudomonadati</taxon>
        <taxon>Pseudomonadota</taxon>
        <taxon>Betaproteobacteria</taxon>
        <taxon>Nitrosomonadales</taxon>
        <taxon>Nitrosomonadaceae</taxon>
        <taxon>Nitrosospira</taxon>
    </lineage>
</organism>
<dbReference type="EMBL" id="QAOK01000012">
    <property type="protein sequence ID" value="PTQ81039.1"/>
    <property type="molecule type" value="Genomic_DNA"/>
</dbReference>
<dbReference type="AlphaFoldDB" id="A0A2T5IB33"/>
<sequence length="88" mass="10252">MSREGVSWIIGARSLVDLTVRDLLIRLGFEIVLVKKYPFMSFSAGTVAKELFKIFLSGYRSRLPSTCYWSKKLSFTDTYIRARNYRET</sequence>
<evidence type="ECO:0000313" key="1">
    <source>
        <dbReference type="EMBL" id="PTQ81039.1"/>
    </source>
</evidence>